<evidence type="ECO:0000259" key="5">
    <source>
        <dbReference type="Pfam" id="PF12804"/>
    </source>
</evidence>
<keyword evidence="3" id="KW-0963">Cytoplasm</keyword>
<keyword evidence="3" id="KW-0808">Transferase</keyword>
<dbReference type="PANTHER" id="PTHR40072">
    <property type="entry name" value="MOLYBDOPTERIN-GUANINE DINUCLEOTIDE BIOSYNTHESIS ADAPTER PROTEIN-RELATED"/>
    <property type="match status" value="1"/>
</dbReference>
<dbReference type="CDD" id="cd02503">
    <property type="entry name" value="MobA"/>
    <property type="match status" value="1"/>
</dbReference>
<evidence type="ECO:0000313" key="6">
    <source>
        <dbReference type="EMBL" id="ORJ59337.1"/>
    </source>
</evidence>
<comment type="catalytic activity">
    <reaction evidence="3">
        <text>Mo-molybdopterin + GTP + H(+) = Mo-molybdopterin guanine dinucleotide + diphosphate</text>
        <dbReference type="Rhea" id="RHEA:34243"/>
        <dbReference type="ChEBI" id="CHEBI:15378"/>
        <dbReference type="ChEBI" id="CHEBI:33019"/>
        <dbReference type="ChEBI" id="CHEBI:37565"/>
        <dbReference type="ChEBI" id="CHEBI:71302"/>
        <dbReference type="ChEBI" id="CHEBI:71310"/>
        <dbReference type="EC" id="2.7.7.77"/>
    </reaction>
</comment>
<dbReference type="SUPFAM" id="SSF52540">
    <property type="entry name" value="P-loop containing nucleoside triphosphate hydrolases"/>
    <property type="match status" value="1"/>
</dbReference>
<proteinExistence type="inferred from homology"/>
<dbReference type="GO" id="GO:0006777">
    <property type="term" value="P:Mo-molybdopterin cofactor biosynthetic process"/>
    <property type="evidence" value="ECO:0007669"/>
    <property type="project" value="UniProtKB-KW"/>
</dbReference>
<dbReference type="InterPro" id="IPR027417">
    <property type="entry name" value="P-loop_NTPase"/>
</dbReference>
<accession>A0A1X0Y2L4</accession>
<feature type="binding site" evidence="3">
    <location>
        <position position="103"/>
    </location>
    <ligand>
        <name>Mg(2+)</name>
        <dbReference type="ChEBI" id="CHEBI:18420"/>
    </ligand>
</feature>
<dbReference type="Proteomes" id="UP000193136">
    <property type="component" value="Unassembled WGS sequence"/>
</dbReference>
<dbReference type="AlphaFoldDB" id="A0A1X0Y2L4"/>
<gene>
    <name evidence="3" type="primary">mobA</name>
    <name evidence="6" type="ORF">B5V00_10615</name>
</gene>
<keyword evidence="3" id="KW-0547">Nucleotide-binding</keyword>
<dbReference type="GO" id="GO:0005525">
    <property type="term" value="F:GTP binding"/>
    <property type="evidence" value="ECO:0007669"/>
    <property type="project" value="UniProtKB-UniRule"/>
</dbReference>
<feature type="binding site" evidence="3">
    <location>
        <position position="75"/>
    </location>
    <ligand>
        <name>GTP</name>
        <dbReference type="ChEBI" id="CHEBI:37565"/>
    </ligand>
</feature>
<dbReference type="HAMAP" id="MF_00316">
    <property type="entry name" value="MobA"/>
    <property type="match status" value="1"/>
</dbReference>
<dbReference type="InterPro" id="IPR025877">
    <property type="entry name" value="MobA-like_NTP_Trfase"/>
</dbReference>
<dbReference type="Gene3D" id="3.40.50.300">
    <property type="entry name" value="P-loop containing nucleotide triphosphate hydrolases"/>
    <property type="match status" value="1"/>
</dbReference>
<dbReference type="RefSeq" id="WP_085010767.1">
    <property type="nucleotide sequence ID" value="NZ_NAAD01000012.1"/>
</dbReference>
<dbReference type="CDD" id="cd03116">
    <property type="entry name" value="MobB"/>
    <property type="match status" value="1"/>
</dbReference>
<dbReference type="OrthoDB" id="9786803at2"/>
<dbReference type="GO" id="GO:0005737">
    <property type="term" value="C:cytoplasm"/>
    <property type="evidence" value="ECO:0007669"/>
    <property type="project" value="UniProtKB-SubCell"/>
</dbReference>
<comment type="cofactor">
    <cofactor evidence="3">
        <name>Mg(2+)</name>
        <dbReference type="ChEBI" id="CHEBI:18420"/>
    </cofactor>
</comment>
<dbReference type="GO" id="GO:0061603">
    <property type="term" value="F:molybdenum cofactor guanylyltransferase activity"/>
    <property type="evidence" value="ECO:0007669"/>
    <property type="project" value="UniProtKB-EC"/>
</dbReference>
<dbReference type="NCBIfam" id="TIGR00176">
    <property type="entry name" value="mobB"/>
    <property type="match status" value="1"/>
</dbReference>
<dbReference type="EC" id="2.7.7.77" evidence="3"/>
<evidence type="ECO:0000256" key="2">
    <source>
        <dbReference type="ARBA" id="ARBA00023150"/>
    </source>
</evidence>
<dbReference type="PANTHER" id="PTHR40072:SF1">
    <property type="entry name" value="MOLYBDOPTERIN-GUANINE DINUCLEOTIDE BIOSYNTHESIS ADAPTER PROTEIN"/>
    <property type="match status" value="1"/>
</dbReference>
<dbReference type="InterPro" id="IPR004435">
    <property type="entry name" value="MobB_dom"/>
</dbReference>
<dbReference type="InterPro" id="IPR013482">
    <property type="entry name" value="Molybde_CF_guanTrfase"/>
</dbReference>
<dbReference type="NCBIfam" id="NF011056">
    <property type="entry name" value="PRK14489.1-1"/>
    <property type="match status" value="1"/>
</dbReference>
<dbReference type="Pfam" id="PF12804">
    <property type="entry name" value="NTP_transf_3"/>
    <property type="match status" value="1"/>
</dbReference>
<dbReference type="InterPro" id="IPR029044">
    <property type="entry name" value="Nucleotide-diphossugar_trans"/>
</dbReference>
<feature type="binding site" evidence="3">
    <location>
        <position position="103"/>
    </location>
    <ligand>
        <name>GTP</name>
        <dbReference type="ChEBI" id="CHEBI:37565"/>
    </ligand>
</feature>
<evidence type="ECO:0000259" key="4">
    <source>
        <dbReference type="Pfam" id="PF03205"/>
    </source>
</evidence>
<dbReference type="Gene3D" id="3.90.550.10">
    <property type="entry name" value="Spore Coat Polysaccharide Biosynthesis Protein SpsA, Chain A"/>
    <property type="match status" value="1"/>
</dbReference>
<comment type="caution">
    <text evidence="3">Lacks conserved residue(s) required for the propagation of feature annotation.</text>
</comment>
<dbReference type="STRING" id="1969733.B5V00_10615"/>
<comment type="similarity">
    <text evidence="3">Belongs to the MobA family.</text>
</comment>
<reference evidence="6 7" key="1">
    <citation type="submission" date="2017-03" db="EMBL/GenBank/DDBJ databases">
        <title>Genome sequence of Geothermobacter sp. EPR-M, Deep-Sea Iron Reducer.</title>
        <authorList>
            <person name="Tully B."/>
            <person name="Savalia P."/>
            <person name="Abuyen K."/>
            <person name="Baughan C."/>
            <person name="Romero E."/>
            <person name="Ronkowski C."/>
            <person name="Torres B."/>
            <person name="Tremblay J."/>
            <person name="Trujillo A."/>
            <person name="Tyler M."/>
            <person name="Perez-Rodriguez I."/>
            <person name="Amend J."/>
        </authorList>
    </citation>
    <scope>NUCLEOTIDE SEQUENCE [LARGE SCALE GENOMIC DNA]</scope>
    <source>
        <strain evidence="6 7">EPR-M</strain>
    </source>
</reference>
<feature type="binding site" evidence="3">
    <location>
        <begin position="19"/>
        <end position="21"/>
    </location>
    <ligand>
        <name>GTP</name>
        <dbReference type="ChEBI" id="CHEBI:37565"/>
    </ligand>
</feature>
<keyword evidence="3" id="KW-0479">Metal-binding</keyword>
<organism evidence="6 7">
    <name type="scientific">Geothermobacter hydrogeniphilus</name>
    <dbReference type="NCBI Taxonomy" id="1969733"/>
    <lineage>
        <taxon>Bacteria</taxon>
        <taxon>Pseudomonadati</taxon>
        <taxon>Thermodesulfobacteriota</taxon>
        <taxon>Desulfuromonadia</taxon>
        <taxon>Desulfuromonadales</taxon>
        <taxon>Geothermobacteraceae</taxon>
        <taxon>Geothermobacter</taxon>
    </lineage>
</organism>
<dbReference type="SUPFAM" id="SSF53448">
    <property type="entry name" value="Nucleotide-diphospho-sugar transferases"/>
    <property type="match status" value="1"/>
</dbReference>
<sequence>MQNTHNENIDFPDLTGVLLAGGRSLRMGCDKARLQIDGQPLYRRALDLLRHFCVRVLIAGDRPDLEAPDLPSVPDLYPGSALGGLYTGLRAAETDWILVAPCDMPRPDPAIVERMLALRQGRDAVVPRTPEGYEPVFALYHRNCLGQMEEMLRRDQYRIYDFYQRINIRYLDPPELPAGWQRSLVNLNTPEQLARFKDLQEGETAMTPPVVSVVAKSGTGKTTLLEKLIAELKQRGHRVAAIKHDAHSFSIDHEGKDSWRLTRAGADTMLITSPQQVAMVKQNPAGEEPSLDETIADYCDDVDIILTEGFKRSSMPKIEVHRRERSEQLLCRGEEHDPTLIAVASDVRLELDVPCFDLNDVPAIADFIEERYLR</sequence>
<keyword evidence="1 3" id="KW-0342">GTP-binding</keyword>
<evidence type="ECO:0000256" key="3">
    <source>
        <dbReference type="HAMAP-Rule" id="MF_00316"/>
    </source>
</evidence>
<feature type="binding site" evidence="3">
    <location>
        <position position="31"/>
    </location>
    <ligand>
        <name>GTP</name>
        <dbReference type="ChEBI" id="CHEBI:37565"/>
    </ligand>
</feature>
<dbReference type="GO" id="GO:0046872">
    <property type="term" value="F:metal ion binding"/>
    <property type="evidence" value="ECO:0007669"/>
    <property type="project" value="UniProtKB-KW"/>
</dbReference>
<keyword evidence="7" id="KW-1185">Reference proteome</keyword>
<name>A0A1X0Y2L4_9BACT</name>
<comment type="caution">
    <text evidence="6">The sequence shown here is derived from an EMBL/GenBank/DDBJ whole genome shotgun (WGS) entry which is preliminary data.</text>
</comment>
<evidence type="ECO:0000256" key="1">
    <source>
        <dbReference type="ARBA" id="ARBA00023134"/>
    </source>
</evidence>
<dbReference type="InterPro" id="IPR052539">
    <property type="entry name" value="MGD_biosynthesis_adapter"/>
</dbReference>
<feature type="domain" description="Molybdopterin-guanine dinucleotide biosynthesis protein B (MobB)" evidence="4">
    <location>
        <begin position="210"/>
        <end position="346"/>
    </location>
</feature>
<dbReference type="EMBL" id="NAAD01000012">
    <property type="protein sequence ID" value="ORJ59337.1"/>
    <property type="molecule type" value="Genomic_DNA"/>
</dbReference>
<protein>
    <recommendedName>
        <fullName evidence="3">Probable molybdenum cofactor guanylyltransferase</fullName>
        <shortName evidence="3">MoCo guanylyltransferase</shortName>
        <ecNumber evidence="3">2.7.7.77</ecNumber>
    </recommendedName>
    <alternativeName>
        <fullName evidence="3">GTP:molybdopterin guanylyltransferase</fullName>
    </alternativeName>
    <alternativeName>
        <fullName evidence="3">Mo-MPT guanylyltransferase</fullName>
    </alternativeName>
    <alternativeName>
        <fullName evidence="3">Molybdopterin guanylyltransferase</fullName>
    </alternativeName>
    <alternativeName>
        <fullName evidence="3">Molybdopterin-guanine dinucleotide synthase</fullName>
        <shortName evidence="3">MGD synthase</shortName>
    </alternativeName>
</protein>
<comment type="domain">
    <text evidence="3">The N-terminal domain determines nucleotide recognition and specific binding, while the C-terminal domain determines the specific binding to the target protein.</text>
</comment>
<comment type="function">
    <text evidence="3">Transfers a GMP moiety from GTP to Mo-molybdopterin (Mo-MPT) cofactor (Moco or molybdenum cofactor) to form Mo-molybdopterin guanine dinucleotide (Mo-MGD) cofactor.</text>
</comment>
<keyword evidence="3" id="KW-0460">Magnesium</keyword>
<keyword evidence="2 3" id="KW-0501">Molybdenum cofactor biosynthesis</keyword>
<evidence type="ECO:0000313" key="7">
    <source>
        <dbReference type="Proteomes" id="UP000193136"/>
    </source>
</evidence>
<dbReference type="Pfam" id="PF03205">
    <property type="entry name" value="MobB"/>
    <property type="match status" value="1"/>
</dbReference>
<feature type="domain" description="MobA-like NTP transferase" evidence="5">
    <location>
        <begin position="16"/>
        <end position="158"/>
    </location>
</feature>
<comment type="subcellular location">
    <subcellularLocation>
        <location evidence="3">Cytoplasm</location>
    </subcellularLocation>
</comment>